<name>A0A176QF27_9MICO</name>
<dbReference type="PANTHER" id="PTHR39515">
    <property type="entry name" value="CONSERVED PROTEIN"/>
    <property type="match status" value="1"/>
</dbReference>
<dbReference type="RefSeq" id="WP_232311740.1">
    <property type="nucleotide sequence ID" value="NZ_LQZG01000001.1"/>
</dbReference>
<dbReference type="SMART" id="SM00347">
    <property type="entry name" value="HTH_MARR"/>
    <property type="match status" value="1"/>
</dbReference>
<dbReference type="SUPFAM" id="SSF46785">
    <property type="entry name" value="Winged helix' DNA-binding domain"/>
    <property type="match status" value="1"/>
</dbReference>
<feature type="domain" description="HTH marR-type" evidence="1">
    <location>
        <begin position="4"/>
        <end position="137"/>
    </location>
</feature>
<dbReference type="InterPro" id="IPR052526">
    <property type="entry name" value="HTH-type_Bedaq_tolerance"/>
</dbReference>
<comment type="caution">
    <text evidence="2">The sequence shown here is derived from an EMBL/GenBank/DDBJ whole genome shotgun (WGS) entry which is preliminary data.</text>
</comment>
<evidence type="ECO:0000313" key="2">
    <source>
        <dbReference type="EMBL" id="OAB88395.1"/>
    </source>
</evidence>
<reference evidence="2 3" key="1">
    <citation type="submission" date="2016-01" db="EMBL/GenBank/DDBJ databases">
        <title>Janibacter melonis strain CD11_4 genome sequencing and assembly.</title>
        <authorList>
            <person name="Nair G.R."/>
            <person name="Kaur G."/>
            <person name="Chander A.M."/>
            <person name="Mayilraj S."/>
        </authorList>
    </citation>
    <scope>NUCLEOTIDE SEQUENCE [LARGE SCALE GENOMIC DNA]</scope>
    <source>
        <strain evidence="2 3">CD11-4</strain>
    </source>
</reference>
<protein>
    <recommendedName>
        <fullName evidence="1">HTH marR-type domain-containing protein</fullName>
    </recommendedName>
</protein>
<dbReference type="PANTHER" id="PTHR39515:SF2">
    <property type="entry name" value="HTH-TYPE TRANSCRIPTIONAL REGULATOR RV0880"/>
    <property type="match status" value="1"/>
</dbReference>
<evidence type="ECO:0000259" key="1">
    <source>
        <dbReference type="PROSITE" id="PS50995"/>
    </source>
</evidence>
<dbReference type="Pfam" id="PF01047">
    <property type="entry name" value="MarR"/>
    <property type="match status" value="1"/>
</dbReference>
<gene>
    <name evidence="2" type="ORF">AWH69_00850</name>
</gene>
<dbReference type="STRING" id="262209.AWH69_00850"/>
<accession>A0A176QF27</accession>
<dbReference type="InterPro" id="IPR036390">
    <property type="entry name" value="WH_DNA-bd_sf"/>
</dbReference>
<sequence>MTTSDALPDELLRTSARLSRWATRAADLGMPSAQARVLVLVDEIGPARVTALADADESSQPSMTTAVQRLEGLGLVARTPDPADARATLVTLTAAGVERIAGIRRSRGAALAPVVERAALDETRLRDAVAVLGELLEATRPASDPS</sequence>
<proteinExistence type="predicted"/>
<keyword evidence="3" id="KW-1185">Reference proteome</keyword>
<dbReference type="Gene3D" id="1.10.10.10">
    <property type="entry name" value="Winged helix-like DNA-binding domain superfamily/Winged helix DNA-binding domain"/>
    <property type="match status" value="1"/>
</dbReference>
<organism evidence="2 3">
    <name type="scientific">Janibacter melonis</name>
    <dbReference type="NCBI Taxonomy" id="262209"/>
    <lineage>
        <taxon>Bacteria</taxon>
        <taxon>Bacillati</taxon>
        <taxon>Actinomycetota</taxon>
        <taxon>Actinomycetes</taxon>
        <taxon>Micrococcales</taxon>
        <taxon>Intrasporangiaceae</taxon>
        <taxon>Janibacter</taxon>
    </lineage>
</organism>
<dbReference type="InterPro" id="IPR000835">
    <property type="entry name" value="HTH_MarR-typ"/>
</dbReference>
<dbReference type="GO" id="GO:0003700">
    <property type="term" value="F:DNA-binding transcription factor activity"/>
    <property type="evidence" value="ECO:0007669"/>
    <property type="project" value="InterPro"/>
</dbReference>
<dbReference type="InterPro" id="IPR036388">
    <property type="entry name" value="WH-like_DNA-bd_sf"/>
</dbReference>
<dbReference type="PROSITE" id="PS50995">
    <property type="entry name" value="HTH_MARR_2"/>
    <property type="match status" value="1"/>
</dbReference>
<evidence type="ECO:0000313" key="3">
    <source>
        <dbReference type="Proteomes" id="UP000076976"/>
    </source>
</evidence>
<dbReference type="AlphaFoldDB" id="A0A176QF27"/>
<dbReference type="Proteomes" id="UP000076976">
    <property type="component" value="Unassembled WGS sequence"/>
</dbReference>
<dbReference type="EMBL" id="LQZG01000001">
    <property type="protein sequence ID" value="OAB88395.1"/>
    <property type="molecule type" value="Genomic_DNA"/>
</dbReference>